<protein>
    <submittedName>
        <fullName evidence="2">Uncharacterized protein</fullName>
    </submittedName>
</protein>
<evidence type="ECO:0000313" key="2">
    <source>
        <dbReference type="EMBL" id="QJI04868.1"/>
    </source>
</evidence>
<sequence>MRLRLHCYTCMAKDQITALAVTMPLNATGVYPVTCGRGHRTVAVLQQSHFEVLAEAGIQAIVDGYYRDGVLSFASAFERFQQFVFEIVAASFDGSDAAIKATWKVMARQSERQHGAYLASYLFAFGEPAPVLQSKQIELRNDVAHKGAIPTIDQSIDYAQAVTNAIHATSEKMKGRFDTLISQSITNHLTQGHLAAAPGVPVVTHFHPMFLSFGQPAGAATPNVLSAVQRRMLADGGD</sequence>
<organism evidence="2">
    <name type="scientific">viral metagenome</name>
    <dbReference type="NCBI Taxonomy" id="1070528"/>
    <lineage>
        <taxon>unclassified sequences</taxon>
        <taxon>metagenomes</taxon>
        <taxon>organismal metagenomes</taxon>
    </lineage>
</organism>
<reference evidence="2" key="1">
    <citation type="submission" date="2020-03" db="EMBL/GenBank/DDBJ databases">
        <title>The deep terrestrial virosphere.</title>
        <authorList>
            <person name="Holmfeldt K."/>
            <person name="Nilsson E."/>
            <person name="Simone D."/>
            <person name="Lopez-Fernandez M."/>
            <person name="Wu X."/>
            <person name="de Brujin I."/>
            <person name="Lundin D."/>
            <person name="Andersson A."/>
            <person name="Bertilsson S."/>
            <person name="Dopson M."/>
        </authorList>
    </citation>
    <scope>NUCLEOTIDE SEQUENCE</scope>
    <source>
        <strain evidence="2">MM415A00124</strain>
        <strain evidence="1">MM415B00156</strain>
    </source>
</reference>
<evidence type="ECO:0000313" key="1">
    <source>
        <dbReference type="EMBL" id="QJA67803.1"/>
    </source>
</evidence>
<name>A0A6M3Y679_9ZZZZ</name>
<proteinExistence type="predicted"/>
<dbReference type="EMBL" id="MT145191">
    <property type="protein sequence ID" value="QJI04868.1"/>
    <property type="molecule type" value="Genomic_DNA"/>
</dbReference>
<dbReference type="EMBL" id="MT141576">
    <property type="protein sequence ID" value="QJA67803.1"/>
    <property type="molecule type" value="Genomic_DNA"/>
</dbReference>
<dbReference type="AlphaFoldDB" id="A0A6M3Y679"/>
<gene>
    <name evidence="2" type="ORF">MM415A00124_0043</name>
    <name evidence="1" type="ORF">MM415B00156_0043</name>
</gene>
<accession>A0A6M3Y679</accession>